<gene>
    <name evidence="2" type="ORF">FTX54_013460</name>
</gene>
<dbReference type="Pfam" id="PF12679">
    <property type="entry name" value="ABC2_membrane_2"/>
    <property type="match status" value="1"/>
</dbReference>
<dbReference type="GO" id="GO:0140359">
    <property type="term" value="F:ABC-type transporter activity"/>
    <property type="evidence" value="ECO:0007669"/>
    <property type="project" value="InterPro"/>
</dbReference>
<reference evidence="2 3" key="1">
    <citation type="submission" date="2024-01" db="EMBL/GenBank/DDBJ databases">
        <title>Complete Genome Sequence of Alkalicoccus halolimnae BZ-SZ-XJ29T, a Moderately Halophilic Bacterium Isolated from a Salt Lake.</title>
        <authorList>
            <person name="Zhao B."/>
        </authorList>
    </citation>
    <scope>NUCLEOTIDE SEQUENCE [LARGE SCALE GENOMIC DNA]</scope>
    <source>
        <strain evidence="2 3">BZ-SZ-XJ29</strain>
    </source>
</reference>
<protein>
    <submittedName>
        <fullName evidence="2">ABC transporter permease</fullName>
    </submittedName>
</protein>
<dbReference type="Proteomes" id="UP000321816">
    <property type="component" value="Chromosome"/>
</dbReference>
<feature type="transmembrane region" description="Helical" evidence="1">
    <location>
        <begin position="153"/>
        <end position="174"/>
    </location>
</feature>
<feature type="transmembrane region" description="Helical" evidence="1">
    <location>
        <begin position="115"/>
        <end position="141"/>
    </location>
</feature>
<dbReference type="GO" id="GO:0005886">
    <property type="term" value="C:plasma membrane"/>
    <property type="evidence" value="ECO:0007669"/>
    <property type="project" value="UniProtKB-SubCell"/>
</dbReference>
<evidence type="ECO:0000256" key="1">
    <source>
        <dbReference type="SAM" id="Phobius"/>
    </source>
</evidence>
<name>A0A5C7F5M6_9BACI</name>
<keyword evidence="1" id="KW-0812">Transmembrane</keyword>
<keyword evidence="1" id="KW-1133">Transmembrane helix</keyword>
<evidence type="ECO:0000313" key="3">
    <source>
        <dbReference type="Proteomes" id="UP000321816"/>
    </source>
</evidence>
<dbReference type="EMBL" id="CP144914">
    <property type="protein sequence ID" value="WWD79411.1"/>
    <property type="molecule type" value="Genomic_DNA"/>
</dbReference>
<dbReference type="AlphaFoldDB" id="A0A5C7F5M6"/>
<dbReference type="KEGG" id="ahal:FTX54_013460"/>
<feature type="transmembrane region" description="Helical" evidence="1">
    <location>
        <begin position="181"/>
        <end position="202"/>
    </location>
</feature>
<evidence type="ECO:0000313" key="2">
    <source>
        <dbReference type="EMBL" id="WWD79411.1"/>
    </source>
</evidence>
<dbReference type="RefSeq" id="WP_147804475.1">
    <property type="nucleotide sequence ID" value="NZ_CP144914.1"/>
</dbReference>
<keyword evidence="1" id="KW-0472">Membrane</keyword>
<organism evidence="2 3">
    <name type="scientific">Alkalicoccus halolimnae</name>
    <dbReference type="NCBI Taxonomy" id="1667239"/>
    <lineage>
        <taxon>Bacteria</taxon>
        <taxon>Bacillati</taxon>
        <taxon>Bacillota</taxon>
        <taxon>Bacilli</taxon>
        <taxon>Bacillales</taxon>
        <taxon>Bacillaceae</taxon>
        <taxon>Alkalicoccus</taxon>
    </lineage>
</organism>
<feature type="transmembrane region" description="Helical" evidence="1">
    <location>
        <begin position="230"/>
        <end position="252"/>
    </location>
</feature>
<dbReference type="OrthoDB" id="4187110at2"/>
<sequence>MKQLWVMYKKEWLEALRSWKVLWIPIVFMIIGASQPLTTYYMDTIIQAVGGLPEGTVFEIPLPEAEEILPAVQSQFNQIGLLILVLAFMGTVSGERQLGTHLLILSKPVSETNFILAKAAHAFSLSLLAYLGGMTAAVYYTVILFGELDPVNVFRGAAVYAVWLIFVITLLLFFSSFIKGYAGVAFSTLTAALLVSMAASFLPERFLYSPGVLPAQSSSFYLTGSGGDGFTGALILTVFLISALLGAACFIFRGRKTA</sequence>
<proteinExistence type="predicted"/>
<accession>A0A5C7F5M6</accession>
<keyword evidence="3" id="KW-1185">Reference proteome</keyword>
<dbReference type="PANTHER" id="PTHR43471">
    <property type="entry name" value="ABC TRANSPORTER PERMEASE"/>
    <property type="match status" value="1"/>
</dbReference>